<protein>
    <submittedName>
        <fullName evidence="5">Gfo/Idh/MocA family oxidoreductase</fullName>
    </submittedName>
</protein>
<evidence type="ECO:0000256" key="1">
    <source>
        <dbReference type="ARBA" id="ARBA00010928"/>
    </source>
</evidence>
<dbReference type="Gene3D" id="3.30.360.10">
    <property type="entry name" value="Dihydrodipicolinate Reductase, domain 2"/>
    <property type="match status" value="1"/>
</dbReference>
<evidence type="ECO:0000256" key="2">
    <source>
        <dbReference type="ARBA" id="ARBA00023002"/>
    </source>
</evidence>
<dbReference type="EMBL" id="JAERWL010000008">
    <property type="protein sequence ID" value="MBM9476614.1"/>
    <property type="molecule type" value="Genomic_DNA"/>
</dbReference>
<dbReference type="Pfam" id="PF22725">
    <property type="entry name" value="GFO_IDH_MocA_C3"/>
    <property type="match status" value="1"/>
</dbReference>
<dbReference type="SUPFAM" id="SSF51735">
    <property type="entry name" value="NAD(P)-binding Rossmann-fold domains"/>
    <property type="match status" value="1"/>
</dbReference>
<dbReference type="AlphaFoldDB" id="A0A938YNS4"/>
<keyword evidence="6" id="KW-1185">Reference proteome</keyword>
<dbReference type="GO" id="GO:0016491">
    <property type="term" value="F:oxidoreductase activity"/>
    <property type="evidence" value="ECO:0007669"/>
    <property type="project" value="UniProtKB-KW"/>
</dbReference>
<reference evidence="5" key="1">
    <citation type="submission" date="2021-01" db="EMBL/GenBank/DDBJ databases">
        <title>KCTC 19127 draft genome.</title>
        <authorList>
            <person name="An D."/>
        </authorList>
    </citation>
    <scope>NUCLEOTIDE SEQUENCE</scope>
    <source>
        <strain evidence="5">KCTC 19127</strain>
    </source>
</reference>
<dbReference type="InterPro" id="IPR036291">
    <property type="entry name" value="NAD(P)-bd_dom_sf"/>
</dbReference>
<dbReference type="Proteomes" id="UP000663801">
    <property type="component" value="Unassembled WGS sequence"/>
</dbReference>
<dbReference type="PANTHER" id="PTHR22604">
    <property type="entry name" value="OXIDOREDUCTASES"/>
    <property type="match status" value="1"/>
</dbReference>
<sequence>MSTASTNPTTPLGIGVLGAARISTDALIDPAHEIGARLVAVAARDRSRATEFASRHGVEHVVDDYQAVIDHPDVEVIYNPLTNNLHAPWNLRAIRAGKPVLTEKPSAADAVEARTVRDAVRAAGVPVIEAFHHLHHPLMHRMAELALGGELGDLQYVEVRMMMPPPPAGDLRWDPALAGGGLMDVGCYAVRTTRELAHRLGGEPELTGARGGELTEIPGVDAWIAADLRLPGGVPVHLESSMTHHSVDFSLRVVGSRGEAFAPNYVKPQEDDRIVITRGGGQQEERMGTRSSYAYQLEAFTDLVRNGTPMSTDADDAVLTMTLIDDIYRSAGMAPRTATPDAAGAGA</sequence>
<gene>
    <name evidence="5" type="ORF">JL107_09185</name>
</gene>
<dbReference type="Pfam" id="PF01408">
    <property type="entry name" value="GFO_IDH_MocA"/>
    <property type="match status" value="1"/>
</dbReference>
<evidence type="ECO:0000313" key="6">
    <source>
        <dbReference type="Proteomes" id="UP000663801"/>
    </source>
</evidence>
<dbReference type="GO" id="GO:0000166">
    <property type="term" value="F:nucleotide binding"/>
    <property type="evidence" value="ECO:0007669"/>
    <property type="project" value="InterPro"/>
</dbReference>
<evidence type="ECO:0000313" key="5">
    <source>
        <dbReference type="EMBL" id="MBM9476614.1"/>
    </source>
</evidence>
<accession>A0A938YNS4</accession>
<dbReference type="Gene3D" id="3.40.50.720">
    <property type="entry name" value="NAD(P)-binding Rossmann-like Domain"/>
    <property type="match status" value="1"/>
</dbReference>
<dbReference type="PANTHER" id="PTHR22604:SF105">
    <property type="entry name" value="TRANS-1,2-DIHYDROBENZENE-1,2-DIOL DEHYDROGENASE"/>
    <property type="match status" value="1"/>
</dbReference>
<dbReference type="InterPro" id="IPR050984">
    <property type="entry name" value="Gfo/Idh/MocA_domain"/>
</dbReference>
<name>A0A938YNS4_9ACTN</name>
<comment type="similarity">
    <text evidence="1">Belongs to the Gfo/Idh/MocA family.</text>
</comment>
<comment type="caution">
    <text evidence="5">The sequence shown here is derived from an EMBL/GenBank/DDBJ whole genome shotgun (WGS) entry which is preliminary data.</text>
</comment>
<dbReference type="SUPFAM" id="SSF55347">
    <property type="entry name" value="Glyceraldehyde-3-phosphate dehydrogenase-like, C-terminal domain"/>
    <property type="match status" value="1"/>
</dbReference>
<feature type="domain" description="GFO/IDH/MocA-like oxidoreductase" evidence="4">
    <location>
        <begin position="141"/>
        <end position="259"/>
    </location>
</feature>
<dbReference type="InterPro" id="IPR055170">
    <property type="entry name" value="GFO_IDH_MocA-like_dom"/>
</dbReference>
<proteinExistence type="inferred from homology"/>
<organism evidence="5 6">
    <name type="scientific">Nakamurella flavida</name>
    <dbReference type="NCBI Taxonomy" id="363630"/>
    <lineage>
        <taxon>Bacteria</taxon>
        <taxon>Bacillati</taxon>
        <taxon>Actinomycetota</taxon>
        <taxon>Actinomycetes</taxon>
        <taxon>Nakamurellales</taxon>
        <taxon>Nakamurellaceae</taxon>
        <taxon>Nakamurella</taxon>
    </lineage>
</organism>
<evidence type="ECO:0000259" key="3">
    <source>
        <dbReference type="Pfam" id="PF01408"/>
    </source>
</evidence>
<keyword evidence="2" id="KW-0560">Oxidoreductase</keyword>
<dbReference type="RefSeq" id="WP_205256725.1">
    <property type="nucleotide sequence ID" value="NZ_BAAAPV010000004.1"/>
</dbReference>
<evidence type="ECO:0000259" key="4">
    <source>
        <dbReference type="Pfam" id="PF22725"/>
    </source>
</evidence>
<dbReference type="InterPro" id="IPR000683">
    <property type="entry name" value="Gfo/Idh/MocA-like_OxRdtase_N"/>
</dbReference>
<feature type="domain" description="Gfo/Idh/MocA-like oxidoreductase N-terminal" evidence="3">
    <location>
        <begin position="13"/>
        <end position="129"/>
    </location>
</feature>